<dbReference type="PANTHER" id="PTHR37951">
    <property type="entry name" value="CYTOPLASMIC PROTEIN-RELATED"/>
    <property type="match status" value="1"/>
</dbReference>
<dbReference type="NCBIfam" id="TIGR03363">
    <property type="entry name" value="VI_chp_8"/>
    <property type="match status" value="1"/>
</dbReference>
<organism evidence="2 3">
    <name type="scientific">Duganella zoogloeoides</name>
    <dbReference type="NCBI Taxonomy" id="75659"/>
    <lineage>
        <taxon>Bacteria</taxon>
        <taxon>Pseudomonadati</taxon>
        <taxon>Pseudomonadota</taxon>
        <taxon>Betaproteobacteria</taxon>
        <taxon>Burkholderiales</taxon>
        <taxon>Oxalobacteraceae</taxon>
        <taxon>Telluria group</taxon>
        <taxon>Duganella</taxon>
    </lineage>
</organism>
<feature type="domain" description="ImpA N-terminal" evidence="1">
    <location>
        <begin position="9"/>
        <end position="130"/>
    </location>
</feature>
<evidence type="ECO:0000259" key="1">
    <source>
        <dbReference type="Pfam" id="PF06812"/>
    </source>
</evidence>
<gene>
    <name evidence="2" type="primary">tssA</name>
    <name evidence="2" type="ORF">SR858_18140</name>
</gene>
<dbReference type="PANTHER" id="PTHR37951:SF1">
    <property type="entry name" value="TYPE VI SECRETION SYSTEM COMPONENT TSSA1"/>
    <property type="match status" value="1"/>
</dbReference>
<protein>
    <submittedName>
        <fullName evidence="2">Type VI secretion system protein TssA</fullName>
    </submittedName>
</protein>
<evidence type="ECO:0000313" key="2">
    <source>
        <dbReference type="EMBL" id="WQH02977.1"/>
    </source>
</evidence>
<evidence type="ECO:0000313" key="3">
    <source>
        <dbReference type="Proteomes" id="UP001326110"/>
    </source>
</evidence>
<reference evidence="2 3" key="1">
    <citation type="submission" date="2023-11" db="EMBL/GenBank/DDBJ databases">
        <title>MicrobeMod: A computational toolkit for identifying prokaryotic methylation and restriction-modification with nanopore sequencing.</title>
        <authorList>
            <person name="Crits-Christoph A."/>
            <person name="Kang S.C."/>
            <person name="Lee H."/>
            <person name="Ostrov N."/>
        </authorList>
    </citation>
    <scope>NUCLEOTIDE SEQUENCE [LARGE SCALE GENOMIC DNA]</scope>
    <source>
        <strain evidence="2 3">ATCC 25935</strain>
    </source>
</reference>
<dbReference type="InterPro" id="IPR010657">
    <property type="entry name" value="ImpA_N"/>
</dbReference>
<dbReference type="RefSeq" id="WP_019920407.1">
    <property type="nucleotide sequence ID" value="NZ_CP140152.1"/>
</dbReference>
<accession>A0ABZ0XUT6</accession>
<dbReference type="Proteomes" id="UP001326110">
    <property type="component" value="Chromosome"/>
</dbReference>
<dbReference type="Pfam" id="PF06812">
    <property type="entry name" value="ImpA_N"/>
    <property type="match status" value="1"/>
</dbReference>
<proteinExistence type="predicted"/>
<dbReference type="GeneID" id="43162299"/>
<name>A0ABZ0XUT6_9BURK</name>
<sequence length="291" mass="31523">MFSIAQMLLPISVERACGEDVSFSAEVDAIARARTCDDPTLDQGEWVAELKEADWGFVASRCATMIASHSKDMRLAVWLAEAHAKTRGLRGLGDGYAVLTGLCEHYWDGLYPLADDGDYDQRIGNLFWLLNRTPVLVREMAFEGGLAPQDDTEYCIAMLGDLERVADLRLGADGPGFAPAREVLQALVRGRAPLEHPALAAGAAQETAPPGMAIGVAIAVQPRDRAQALQQLRLVADFFRRTEPHSPVAYLADKAASWGDMPLHLWLRAVIKDPGAISGVEELLGSSLSDN</sequence>
<keyword evidence="3" id="KW-1185">Reference proteome</keyword>
<dbReference type="InterPro" id="IPR017740">
    <property type="entry name" value="TssA-like"/>
</dbReference>
<dbReference type="EMBL" id="CP140152">
    <property type="protein sequence ID" value="WQH02977.1"/>
    <property type="molecule type" value="Genomic_DNA"/>
</dbReference>